<dbReference type="Pfam" id="PF00067">
    <property type="entry name" value="p450"/>
    <property type="match status" value="1"/>
</dbReference>
<dbReference type="PANTHER" id="PTHR46696">
    <property type="entry name" value="P450, PUTATIVE (EUROFUNG)-RELATED"/>
    <property type="match status" value="1"/>
</dbReference>
<dbReference type="CDD" id="cd11029">
    <property type="entry name" value="CYP107-like"/>
    <property type="match status" value="1"/>
</dbReference>
<keyword evidence="2" id="KW-0408">Iron</keyword>
<dbReference type="InterPro" id="IPR001128">
    <property type="entry name" value="Cyt_P450"/>
</dbReference>
<keyword evidence="2" id="KW-0503">Monooxygenase</keyword>
<dbReference type="PRINTS" id="PR00359">
    <property type="entry name" value="BP450"/>
</dbReference>
<evidence type="ECO:0000256" key="1">
    <source>
        <dbReference type="ARBA" id="ARBA00010617"/>
    </source>
</evidence>
<proteinExistence type="inferred from homology"/>
<dbReference type="RefSeq" id="WP_160825028.1">
    <property type="nucleotide sequence ID" value="NZ_JBHSXS010000011.1"/>
</dbReference>
<keyword evidence="2" id="KW-0479">Metal-binding</keyword>
<reference evidence="4" key="1">
    <citation type="journal article" date="2019" name="Int. J. Syst. Evol. Microbiol.">
        <title>The Global Catalogue of Microorganisms (GCM) 10K type strain sequencing project: providing services to taxonomists for standard genome sequencing and annotation.</title>
        <authorList>
            <consortium name="The Broad Institute Genomics Platform"/>
            <consortium name="The Broad Institute Genome Sequencing Center for Infectious Disease"/>
            <person name="Wu L."/>
            <person name="Ma J."/>
        </authorList>
    </citation>
    <scope>NUCLEOTIDE SEQUENCE [LARGE SCALE GENOMIC DNA]</scope>
    <source>
        <strain evidence="4">JCM 3369</strain>
    </source>
</reference>
<dbReference type="PANTHER" id="PTHR46696:SF1">
    <property type="entry name" value="CYTOCHROME P450 YJIB-RELATED"/>
    <property type="match status" value="1"/>
</dbReference>
<dbReference type="InterPro" id="IPR017972">
    <property type="entry name" value="Cyt_P450_CS"/>
</dbReference>
<evidence type="ECO:0000256" key="2">
    <source>
        <dbReference type="RuleBase" id="RU000461"/>
    </source>
</evidence>
<dbReference type="PRINTS" id="PR00385">
    <property type="entry name" value="P450"/>
</dbReference>
<comment type="caution">
    <text evidence="3">The sequence shown here is derived from an EMBL/GenBank/DDBJ whole genome shotgun (WGS) entry which is preliminary data.</text>
</comment>
<evidence type="ECO:0000313" key="4">
    <source>
        <dbReference type="Proteomes" id="UP001596380"/>
    </source>
</evidence>
<dbReference type="PROSITE" id="PS00086">
    <property type="entry name" value="CYTOCHROME_P450"/>
    <property type="match status" value="1"/>
</dbReference>
<comment type="similarity">
    <text evidence="1 2">Belongs to the cytochrome P450 family.</text>
</comment>
<dbReference type="SUPFAM" id="SSF48264">
    <property type="entry name" value="Cytochrome P450"/>
    <property type="match status" value="1"/>
</dbReference>
<gene>
    <name evidence="3" type="ORF">ACFQKB_20485</name>
</gene>
<dbReference type="Proteomes" id="UP001596380">
    <property type="component" value="Unassembled WGS sequence"/>
</dbReference>
<dbReference type="EMBL" id="JBHSXS010000011">
    <property type="protein sequence ID" value="MFC6882142.1"/>
    <property type="molecule type" value="Genomic_DNA"/>
</dbReference>
<protein>
    <submittedName>
        <fullName evidence="3">Cytochrome P450</fullName>
    </submittedName>
</protein>
<accession>A0ABW2CKN8</accession>
<dbReference type="Gene3D" id="1.10.630.10">
    <property type="entry name" value="Cytochrome P450"/>
    <property type="match status" value="1"/>
</dbReference>
<name>A0ABW2CKN8_9ACTN</name>
<dbReference type="InterPro" id="IPR002397">
    <property type="entry name" value="Cyt_P450_B"/>
</dbReference>
<keyword evidence="2" id="KW-0560">Oxidoreductase</keyword>
<dbReference type="InterPro" id="IPR036396">
    <property type="entry name" value="Cyt_P450_sf"/>
</dbReference>
<sequence>MTIPVITLDPSGADHQGEAARLREAGPVVQVVLPGGLRAWAVTTHALVSELVRHDKVSKDWHVWNAVKTGALTDDNPIVGMIKVTNMVTADGAEHHRLRRPVTRTFTNGRVQKLAPSIEATVDGLLDAFPEGTVDLRQHLSVPLPMRVICELLGVPDAERPRLRHLVDSIFRTDTTPEQVTEVQADIPRFLADLIRHRTAHPGDDLTSALISTEDLSPAELAGTLWVLLTAGHETTIGLITNAVRALLTHPDQLALARADGDWSRVVEEVLRWDPPIGNFLARYPTEDIELAGTTIPAGEAVMAPYTAVARDPEQHGPDAHLFDITRTPRTKHLAFGDGPHVCLGPHLARLETRIALERLFTRHPHLTLAADPATLPPVPSLFTNSATTLPVNLT</sequence>
<organism evidence="3 4">
    <name type="scientific">Actinomadura yumaensis</name>
    <dbReference type="NCBI Taxonomy" id="111807"/>
    <lineage>
        <taxon>Bacteria</taxon>
        <taxon>Bacillati</taxon>
        <taxon>Actinomycetota</taxon>
        <taxon>Actinomycetes</taxon>
        <taxon>Streptosporangiales</taxon>
        <taxon>Thermomonosporaceae</taxon>
        <taxon>Actinomadura</taxon>
    </lineage>
</organism>
<keyword evidence="4" id="KW-1185">Reference proteome</keyword>
<keyword evidence="2" id="KW-0349">Heme</keyword>
<evidence type="ECO:0000313" key="3">
    <source>
        <dbReference type="EMBL" id="MFC6882142.1"/>
    </source>
</evidence>